<sequence length="489" mass="55860">MALRPGETRYKLRGVDNKIVPVDSFCSLIIGWGGIKTKLSEKAVIKSSPFCLILGVDWIVSSKTNLVVKGGRLVLEGKGTDFKRGKEEKEIFDCRKCEEVKRKKKMKKVRFADEVEEIVSENLCVSDELIEMYEAESAPKRSRGGLGIKLIDSVFIPGDSMMFVAAKVKRKFTGKGAVKLNQCAHPGKEWMVPSTIVNIKKGKLKIPIVNLQSSPLQFKRRDLITTVDIDLEAEVVMDVKEANSPVCCTATVNESTPTLRPSWVDKLRFGENLSEEEKIDLLSVIKRRWRCFPSEDGQIGRTDQAEHLIDTGDAKPVRSAPYRVSRYEREIIVDEVAKMLRTSKPYAVFAKRVADLREAARLRIIEKQQKVKERVDRSRRVTQELRVGELVLVKRNLTKKGKTKKFLPKFVGPYQVVKKVCETTYLEEDLPARRKKTKFRRFNAHVCQIRRFHAREDVEWEQGDCWKSYSFQILNPPDGADCEGDSTYL</sequence>
<dbReference type="AlphaFoldDB" id="E9HV75"/>
<gene>
    <name evidence="1" type="ORF">DAPPUDRAFT_118260</name>
</gene>
<dbReference type="Proteomes" id="UP000000305">
    <property type="component" value="Unassembled WGS sequence"/>
</dbReference>
<proteinExistence type="predicted"/>
<dbReference type="eggNOG" id="ENOG502SET1">
    <property type="taxonomic scope" value="Eukaryota"/>
</dbReference>
<dbReference type="InParanoid" id="E9HV75"/>
<organism evidence="1 2">
    <name type="scientific">Daphnia pulex</name>
    <name type="common">Water flea</name>
    <dbReference type="NCBI Taxonomy" id="6669"/>
    <lineage>
        <taxon>Eukaryota</taxon>
        <taxon>Metazoa</taxon>
        <taxon>Ecdysozoa</taxon>
        <taxon>Arthropoda</taxon>
        <taxon>Crustacea</taxon>
        <taxon>Branchiopoda</taxon>
        <taxon>Diplostraca</taxon>
        <taxon>Cladocera</taxon>
        <taxon>Anomopoda</taxon>
        <taxon>Daphniidae</taxon>
        <taxon>Daphnia</taxon>
    </lineage>
</organism>
<evidence type="ECO:0000313" key="2">
    <source>
        <dbReference type="Proteomes" id="UP000000305"/>
    </source>
</evidence>
<reference evidence="1 2" key="1">
    <citation type="journal article" date="2011" name="Science">
        <title>The ecoresponsive genome of Daphnia pulex.</title>
        <authorList>
            <person name="Colbourne J.K."/>
            <person name="Pfrender M.E."/>
            <person name="Gilbert D."/>
            <person name="Thomas W.K."/>
            <person name="Tucker A."/>
            <person name="Oakley T.H."/>
            <person name="Tokishita S."/>
            <person name="Aerts A."/>
            <person name="Arnold G.J."/>
            <person name="Basu M.K."/>
            <person name="Bauer D.J."/>
            <person name="Caceres C.E."/>
            <person name="Carmel L."/>
            <person name="Casola C."/>
            <person name="Choi J.H."/>
            <person name="Detter J.C."/>
            <person name="Dong Q."/>
            <person name="Dusheyko S."/>
            <person name="Eads B.D."/>
            <person name="Frohlich T."/>
            <person name="Geiler-Samerotte K.A."/>
            <person name="Gerlach D."/>
            <person name="Hatcher P."/>
            <person name="Jogdeo S."/>
            <person name="Krijgsveld J."/>
            <person name="Kriventseva E.V."/>
            <person name="Kultz D."/>
            <person name="Laforsch C."/>
            <person name="Lindquist E."/>
            <person name="Lopez J."/>
            <person name="Manak J.R."/>
            <person name="Muller J."/>
            <person name="Pangilinan J."/>
            <person name="Patwardhan R.P."/>
            <person name="Pitluck S."/>
            <person name="Pritham E.J."/>
            <person name="Rechtsteiner A."/>
            <person name="Rho M."/>
            <person name="Rogozin I.B."/>
            <person name="Sakarya O."/>
            <person name="Salamov A."/>
            <person name="Schaack S."/>
            <person name="Shapiro H."/>
            <person name="Shiga Y."/>
            <person name="Skalitzky C."/>
            <person name="Smith Z."/>
            <person name="Souvorov A."/>
            <person name="Sung W."/>
            <person name="Tang Z."/>
            <person name="Tsuchiya D."/>
            <person name="Tu H."/>
            <person name="Vos H."/>
            <person name="Wang M."/>
            <person name="Wolf Y.I."/>
            <person name="Yamagata H."/>
            <person name="Yamada T."/>
            <person name="Ye Y."/>
            <person name="Shaw J.R."/>
            <person name="Andrews J."/>
            <person name="Crease T.J."/>
            <person name="Tang H."/>
            <person name="Lucas S.M."/>
            <person name="Robertson H.M."/>
            <person name="Bork P."/>
            <person name="Koonin E.V."/>
            <person name="Zdobnov E.M."/>
            <person name="Grigoriev I.V."/>
            <person name="Lynch M."/>
            <person name="Boore J.L."/>
        </authorList>
    </citation>
    <scope>NUCLEOTIDE SEQUENCE [LARGE SCALE GENOMIC DNA]</scope>
</reference>
<protein>
    <submittedName>
        <fullName evidence="1">Uncharacterized protein</fullName>
    </submittedName>
</protein>
<dbReference type="OrthoDB" id="115435at2759"/>
<dbReference type="KEGG" id="dpx:DAPPUDRAFT_118260"/>
<dbReference type="HOGENOM" id="CLU_558092_0_0_1"/>
<evidence type="ECO:0000313" key="1">
    <source>
        <dbReference type="EMBL" id="EFX64356.1"/>
    </source>
</evidence>
<dbReference type="PhylomeDB" id="E9HV75"/>
<accession>E9HV75</accession>
<dbReference type="EMBL" id="GL732843">
    <property type="protein sequence ID" value="EFX64356.1"/>
    <property type="molecule type" value="Genomic_DNA"/>
</dbReference>
<name>E9HV75_DAPPU</name>
<keyword evidence="2" id="KW-1185">Reference proteome</keyword>